<evidence type="ECO:0000256" key="3">
    <source>
        <dbReference type="ARBA" id="ARBA00022643"/>
    </source>
</evidence>
<reference evidence="9 10" key="1">
    <citation type="submission" date="2016-12" db="EMBL/GenBank/DDBJ databases">
        <title>The draft genome sequence of Actinophytocola xinjiangensis.</title>
        <authorList>
            <person name="Wang W."/>
            <person name="Yuan L."/>
        </authorList>
    </citation>
    <scope>NUCLEOTIDE SEQUENCE [LARGE SCALE GENOMIC DNA]</scope>
    <source>
        <strain evidence="9 10">CGMCC 4.4663</strain>
    </source>
</reference>
<evidence type="ECO:0000256" key="4">
    <source>
        <dbReference type="ARBA" id="ARBA00023002"/>
    </source>
</evidence>
<dbReference type="Pfam" id="PF01070">
    <property type="entry name" value="FMN_dh"/>
    <property type="match status" value="1"/>
</dbReference>
<sequence>MSVARRLPRPAELWSYLRPPATTVRPRRLARAASIADLRELARRRVPRAVFDYVDGAAETETSLTRARAAFADVEFRPRVLRDVSAVDPSTTLLGRPSALPIVFAPTGFTRMMHVAGEPAVAGAAAGLGIPYALSTMGTTTPEALAEAVPGGERWFQLYLGRDRPAAAKLVDRAAASGFSTLVLTVDTATSGARLRDVRNGMTVPPSLTPRTLLDMATHPGWWFNVLTTEPLGFASVDPTGAAFGDVVGDLLDPALTFEDLAALRRSWTGPLVVKGVQTVEDARAVVDLGADAIVLSNHGGRQLDRAPTPLEWLPEAVAEVGDRTEIYVDGGVLGGADVVAAVALGARAVLVGRAYLYGLMAGGRAGVEHAGRILREDVVRTMTLLGVTSVAELNPDLVRFRKGQR</sequence>
<evidence type="ECO:0000313" key="10">
    <source>
        <dbReference type="Proteomes" id="UP000185696"/>
    </source>
</evidence>
<organism evidence="9 10">
    <name type="scientific">Actinophytocola xinjiangensis</name>
    <dbReference type="NCBI Taxonomy" id="485602"/>
    <lineage>
        <taxon>Bacteria</taxon>
        <taxon>Bacillati</taxon>
        <taxon>Actinomycetota</taxon>
        <taxon>Actinomycetes</taxon>
        <taxon>Pseudonocardiales</taxon>
        <taxon>Pseudonocardiaceae</taxon>
    </lineage>
</organism>
<feature type="binding site" evidence="7">
    <location>
        <position position="302"/>
    </location>
    <ligand>
        <name>glyoxylate</name>
        <dbReference type="ChEBI" id="CHEBI:36655"/>
    </ligand>
</feature>
<evidence type="ECO:0000256" key="7">
    <source>
        <dbReference type="PIRSR" id="PIRSR000138-2"/>
    </source>
</evidence>
<dbReference type="SUPFAM" id="SSF51395">
    <property type="entry name" value="FMN-linked oxidoreductases"/>
    <property type="match status" value="1"/>
</dbReference>
<keyword evidence="2 7" id="KW-0285">Flavoprotein</keyword>
<evidence type="ECO:0000313" key="9">
    <source>
        <dbReference type="EMBL" id="OLF12070.1"/>
    </source>
</evidence>
<feature type="domain" description="FMN hydroxy acid dehydrogenase" evidence="8">
    <location>
        <begin position="27"/>
        <end position="404"/>
    </location>
</feature>
<feature type="binding site" evidence="7">
    <location>
        <position position="135"/>
    </location>
    <ligand>
        <name>FMN</name>
        <dbReference type="ChEBI" id="CHEBI:58210"/>
    </ligand>
</feature>
<dbReference type="InterPro" id="IPR000262">
    <property type="entry name" value="FMN-dep_DH"/>
</dbReference>
<accession>A0A7Z1AZK3</accession>
<comment type="cofactor">
    <cofactor evidence="1">
        <name>FMN</name>
        <dbReference type="ChEBI" id="CHEBI:58210"/>
    </cofactor>
</comment>
<feature type="binding site" evidence="7">
    <location>
        <position position="185"/>
    </location>
    <ligand>
        <name>FMN</name>
        <dbReference type="ChEBI" id="CHEBI:58210"/>
    </ligand>
</feature>
<name>A0A7Z1AZK3_9PSEU</name>
<dbReference type="InterPro" id="IPR013785">
    <property type="entry name" value="Aldolase_TIM"/>
</dbReference>
<dbReference type="FunFam" id="3.20.20.70:FF:000029">
    <property type="entry name" value="L-lactate dehydrogenase"/>
    <property type="match status" value="1"/>
</dbReference>
<dbReference type="CDD" id="cd02809">
    <property type="entry name" value="alpha_hydroxyacid_oxid_FMN"/>
    <property type="match status" value="1"/>
</dbReference>
<keyword evidence="3 7" id="KW-0288">FMN</keyword>
<keyword evidence="10" id="KW-1185">Reference proteome</keyword>
<feature type="binding site" evidence="7">
    <location>
        <position position="194"/>
    </location>
    <ligand>
        <name>glyoxylate</name>
        <dbReference type="ChEBI" id="CHEBI:36655"/>
    </ligand>
</feature>
<dbReference type="OrthoDB" id="9770452at2"/>
<feature type="binding site" evidence="7">
    <location>
        <begin position="106"/>
        <end position="108"/>
    </location>
    <ligand>
        <name>FMN</name>
        <dbReference type="ChEBI" id="CHEBI:58210"/>
    </ligand>
</feature>
<feature type="binding site" evidence="7">
    <location>
        <begin position="353"/>
        <end position="354"/>
    </location>
    <ligand>
        <name>FMN</name>
        <dbReference type="ChEBI" id="CHEBI:58210"/>
    </ligand>
</feature>
<proteinExistence type="inferred from homology"/>
<evidence type="ECO:0000256" key="5">
    <source>
        <dbReference type="ARBA" id="ARBA00024042"/>
    </source>
</evidence>
<comment type="caution">
    <text evidence="9">The sequence shown here is derived from an EMBL/GenBank/DDBJ whole genome shotgun (WGS) entry which is preliminary data.</text>
</comment>
<comment type="similarity">
    <text evidence="5">Belongs to the FMN-dependent alpha-hydroxy acid dehydrogenase family.</text>
</comment>
<dbReference type="Proteomes" id="UP000185696">
    <property type="component" value="Unassembled WGS sequence"/>
</dbReference>
<feature type="binding site" evidence="7">
    <location>
        <position position="157"/>
    </location>
    <ligand>
        <name>FMN</name>
        <dbReference type="ChEBI" id="CHEBI:58210"/>
    </ligand>
</feature>
<evidence type="ECO:0000256" key="6">
    <source>
        <dbReference type="PIRSR" id="PIRSR000138-1"/>
    </source>
</evidence>
<feature type="binding site" evidence="7">
    <location>
        <position position="299"/>
    </location>
    <ligand>
        <name>glyoxylate</name>
        <dbReference type="ChEBI" id="CHEBI:36655"/>
    </ligand>
</feature>
<dbReference type="PANTHER" id="PTHR10578:SF107">
    <property type="entry name" value="2-HYDROXYACID OXIDASE 1"/>
    <property type="match status" value="1"/>
</dbReference>
<feature type="binding site" evidence="7">
    <location>
        <position position="275"/>
    </location>
    <ligand>
        <name>FMN</name>
        <dbReference type="ChEBI" id="CHEBI:58210"/>
    </ligand>
</feature>
<keyword evidence="4" id="KW-0560">Oxidoreductase</keyword>
<gene>
    <name evidence="9" type="ORF">BLA60_08585</name>
</gene>
<feature type="binding site" evidence="7">
    <location>
        <position position="297"/>
    </location>
    <ligand>
        <name>FMN</name>
        <dbReference type="ChEBI" id="CHEBI:58210"/>
    </ligand>
</feature>
<evidence type="ECO:0000259" key="8">
    <source>
        <dbReference type="PROSITE" id="PS51349"/>
    </source>
</evidence>
<evidence type="ECO:0000256" key="2">
    <source>
        <dbReference type="ARBA" id="ARBA00022630"/>
    </source>
</evidence>
<dbReference type="InterPro" id="IPR012133">
    <property type="entry name" value="Alpha-hydoxy_acid_DH_FMN"/>
</dbReference>
<dbReference type="PIRSF" id="PIRSF000138">
    <property type="entry name" value="Al-hdrx_acd_dh"/>
    <property type="match status" value="1"/>
</dbReference>
<dbReference type="GO" id="GO:0010181">
    <property type="term" value="F:FMN binding"/>
    <property type="evidence" value="ECO:0007669"/>
    <property type="project" value="InterPro"/>
</dbReference>
<dbReference type="GO" id="GO:0016614">
    <property type="term" value="F:oxidoreductase activity, acting on CH-OH group of donors"/>
    <property type="evidence" value="ECO:0007669"/>
    <property type="project" value="UniProtKB-ARBA"/>
</dbReference>
<feature type="active site" description="Proton acceptor" evidence="6">
    <location>
        <position position="299"/>
    </location>
</feature>
<dbReference type="AlphaFoldDB" id="A0A7Z1AZK3"/>
<dbReference type="EMBL" id="MSIF01000003">
    <property type="protein sequence ID" value="OLF12070.1"/>
    <property type="molecule type" value="Genomic_DNA"/>
</dbReference>
<dbReference type="PROSITE" id="PS00557">
    <property type="entry name" value="FMN_HYDROXY_ACID_DH_1"/>
    <property type="match status" value="1"/>
</dbReference>
<dbReference type="PANTHER" id="PTHR10578">
    <property type="entry name" value="S -2-HYDROXY-ACID OXIDASE-RELATED"/>
    <property type="match status" value="1"/>
</dbReference>
<feature type="binding site" evidence="7">
    <location>
        <position position="159"/>
    </location>
    <ligand>
        <name>glyoxylate</name>
        <dbReference type="ChEBI" id="CHEBI:36655"/>
    </ligand>
</feature>
<evidence type="ECO:0000256" key="1">
    <source>
        <dbReference type="ARBA" id="ARBA00001917"/>
    </source>
</evidence>
<protein>
    <submittedName>
        <fullName evidence="9">Alpha-hydroxy-acid oxidizing enzyme</fullName>
    </submittedName>
</protein>
<dbReference type="InterPro" id="IPR008259">
    <property type="entry name" value="FMN_hydac_DH_AS"/>
</dbReference>
<feature type="binding site" evidence="7">
    <location>
        <position position="53"/>
    </location>
    <ligand>
        <name>glyoxylate</name>
        <dbReference type="ChEBI" id="CHEBI:36655"/>
    </ligand>
</feature>
<dbReference type="Gene3D" id="3.20.20.70">
    <property type="entry name" value="Aldolase class I"/>
    <property type="match status" value="1"/>
</dbReference>
<dbReference type="InterPro" id="IPR037396">
    <property type="entry name" value="FMN_HAD"/>
</dbReference>
<dbReference type="PROSITE" id="PS51349">
    <property type="entry name" value="FMN_HYDROXY_ACID_DH_2"/>
    <property type="match status" value="1"/>
</dbReference>